<dbReference type="HOGENOM" id="CLU_333991_0_0_1"/>
<evidence type="ECO:0000256" key="7">
    <source>
        <dbReference type="SAM" id="Phobius"/>
    </source>
</evidence>
<evidence type="ECO:0000256" key="1">
    <source>
        <dbReference type="ARBA" id="ARBA00004141"/>
    </source>
</evidence>
<dbReference type="GeneID" id="19176531"/>
<comment type="subcellular location">
    <subcellularLocation>
        <location evidence="1">Membrane</location>
        <topology evidence="1">Multi-pass membrane protein</topology>
    </subcellularLocation>
</comment>
<dbReference type="InterPro" id="IPR005828">
    <property type="entry name" value="MFS_sugar_transport-like"/>
</dbReference>
<evidence type="ECO:0000313" key="9">
    <source>
        <dbReference type="EMBL" id="EXJ65579.1"/>
    </source>
</evidence>
<reference evidence="9 10" key="1">
    <citation type="submission" date="2013-03" db="EMBL/GenBank/DDBJ databases">
        <title>The Genome Sequence of Cladophialophora yegresii CBS 114405.</title>
        <authorList>
            <consortium name="The Broad Institute Genomics Platform"/>
            <person name="Cuomo C."/>
            <person name="de Hoog S."/>
            <person name="Gorbushina A."/>
            <person name="Walker B."/>
            <person name="Young S.K."/>
            <person name="Zeng Q."/>
            <person name="Gargeya S."/>
            <person name="Fitzgerald M."/>
            <person name="Haas B."/>
            <person name="Abouelleil A."/>
            <person name="Allen A.W."/>
            <person name="Alvarado L."/>
            <person name="Arachchi H.M."/>
            <person name="Berlin A.M."/>
            <person name="Chapman S.B."/>
            <person name="Gainer-Dewar J."/>
            <person name="Goldberg J."/>
            <person name="Griggs A."/>
            <person name="Gujja S."/>
            <person name="Hansen M."/>
            <person name="Howarth C."/>
            <person name="Imamovic A."/>
            <person name="Ireland A."/>
            <person name="Larimer J."/>
            <person name="McCowan C."/>
            <person name="Murphy C."/>
            <person name="Pearson M."/>
            <person name="Poon T.W."/>
            <person name="Priest M."/>
            <person name="Roberts A."/>
            <person name="Saif S."/>
            <person name="Shea T."/>
            <person name="Sisk P."/>
            <person name="Sykes S."/>
            <person name="Wortman J."/>
            <person name="Nusbaum C."/>
            <person name="Birren B."/>
        </authorList>
    </citation>
    <scope>NUCLEOTIDE SEQUENCE [LARGE SCALE GENOMIC DNA]</scope>
    <source>
        <strain evidence="9 10">CBS 114405</strain>
    </source>
</reference>
<dbReference type="NCBIfam" id="TIGR00879">
    <property type="entry name" value="SP"/>
    <property type="match status" value="1"/>
</dbReference>
<dbReference type="eggNOG" id="KOG0254">
    <property type="taxonomic scope" value="Eukaryota"/>
</dbReference>
<dbReference type="InterPro" id="IPR020846">
    <property type="entry name" value="MFS_dom"/>
</dbReference>
<keyword evidence="10" id="KW-1185">Reference proteome</keyword>
<dbReference type="PROSITE" id="PS00217">
    <property type="entry name" value="SUGAR_TRANSPORT_2"/>
    <property type="match status" value="1"/>
</dbReference>
<dbReference type="InterPro" id="IPR050360">
    <property type="entry name" value="MFS_Sugar_Transporters"/>
</dbReference>
<dbReference type="Gene3D" id="3.40.50.1820">
    <property type="entry name" value="alpha/beta hydrolase"/>
    <property type="match status" value="1"/>
</dbReference>
<dbReference type="PRINTS" id="PR00171">
    <property type="entry name" value="SUGRTRNSPORT"/>
</dbReference>
<feature type="transmembrane region" description="Helical" evidence="7">
    <location>
        <begin position="61"/>
        <end position="85"/>
    </location>
</feature>
<feature type="transmembrane region" description="Helical" evidence="7">
    <location>
        <begin position="97"/>
        <end position="121"/>
    </location>
</feature>
<dbReference type="AlphaFoldDB" id="W9X546"/>
<dbReference type="Gene3D" id="1.20.1250.20">
    <property type="entry name" value="MFS general substrate transporter like domains"/>
    <property type="match status" value="1"/>
</dbReference>
<sequence length="855" mass="94533">METATNYNFLIVLIVTFGSLTYGYNSAIIGAVIGLPSFFQYFNIDIKSGDVLGHVGADTTLTFLSATNGLFAGGGFIGCYLITWLADKVGRKRSIQITSCLCIVAGALQAGSVHIAMFLVARFLMGMGVGMVNVITPLYQSEVSPAHSRGRMVGSHGFVLCVGYGLAGWTGYGCYFLESQVAQWRLCLALQVVPPLGLLIGSWWVPESPRHLVATDQQEAGFAILKRLHHQPDDEDDTVAREELYQIRLQLDLEKRQGWRQGWLKGWISLFTRKSYRKRLLFGFLLLGLVQSTGCLVIDNYQVLLYNGLSLYGAMPLMLYALWDTWAAIMNLVNALLLDKIGRIPIMVVGQIGCSVSVAGFTACLARYGGTENRVGNGFGVFFLYLFVTFFGGSMDASSYVYSSEIFPTSIRAQGAGFSVSGLFAFSLIYTMCAPVAFNNIGWKYYLIFIIVPLFGATIMYLFYPETKGLALEEIAAKFGDEVAVNITDLSAEERARLGKSLVNTDIIELEMKQAAPTITIRKNNPWETKSEISGLIPLPERDVSLFAHASGPPRLQGEPVVILFTGAGGPAATYVKVQEHLSSFARTLFYDRAGYDRSTLPSNVESLMAHDAAHDLDALLGKIDVPPPYILIGHSYGGVPLREFLHLQLAKHRPSNPLAVVGGIVLYDTGTEAEYAFWPRLPSADLVAVCKDVDWEGLTHLREESGMTDDEWASAMEASRRMATKLATKREDTHASARSLAERRQLEHHAYRGDNVAVIRCNSARDYRIGYEEGVRLGGGTEDERRGAKKFIEDWSLYTYGMVKVQVDLVGQHGNALYQELMDWGHDSPFRKPELVGDAVEWVLNELRKQKESH</sequence>
<dbReference type="EMBL" id="AMGW01000001">
    <property type="protein sequence ID" value="EXJ65579.1"/>
    <property type="molecule type" value="Genomic_DNA"/>
</dbReference>
<dbReference type="RefSeq" id="XP_007754146.1">
    <property type="nucleotide sequence ID" value="XM_007755956.1"/>
</dbReference>
<dbReference type="SUPFAM" id="SSF103473">
    <property type="entry name" value="MFS general substrate transporter"/>
    <property type="match status" value="1"/>
</dbReference>
<dbReference type="Pfam" id="PF12697">
    <property type="entry name" value="Abhydrolase_6"/>
    <property type="match status" value="1"/>
</dbReference>
<evidence type="ECO:0000259" key="8">
    <source>
        <dbReference type="PROSITE" id="PS50850"/>
    </source>
</evidence>
<dbReference type="Pfam" id="PF00083">
    <property type="entry name" value="Sugar_tr"/>
    <property type="match status" value="1"/>
</dbReference>
<proteinExistence type="inferred from homology"/>
<dbReference type="InterPro" id="IPR029058">
    <property type="entry name" value="AB_hydrolase_fold"/>
</dbReference>
<comment type="caution">
    <text evidence="9">The sequence shown here is derived from an EMBL/GenBank/DDBJ whole genome shotgun (WGS) entry which is preliminary data.</text>
</comment>
<dbReference type="Proteomes" id="UP000019473">
    <property type="component" value="Unassembled WGS sequence"/>
</dbReference>
<name>W9X546_9EURO</name>
<dbReference type="InterPro" id="IPR005829">
    <property type="entry name" value="Sugar_transporter_CS"/>
</dbReference>
<keyword evidence="4 7" id="KW-0812">Transmembrane</keyword>
<feature type="transmembrane region" description="Helical" evidence="7">
    <location>
        <begin position="280"/>
        <end position="298"/>
    </location>
</feature>
<dbReference type="GO" id="GO:0005351">
    <property type="term" value="F:carbohydrate:proton symporter activity"/>
    <property type="evidence" value="ECO:0007669"/>
    <property type="project" value="TreeGrafter"/>
</dbReference>
<feature type="domain" description="Major facilitator superfamily (MFS) profile" evidence="8">
    <location>
        <begin position="11"/>
        <end position="468"/>
    </location>
</feature>
<dbReference type="InterPro" id="IPR003663">
    <property type="entry name" value="Sugar/inositol_transpt"/>
</dbReference>
<evidence type="ECO:0000313" key="10">
    <source>
        <dbReference type="Proteomes" id="UP000019473"/>
    </source>
</evidence>
<comment type="similarity">
    <text evidence="2">Belongs to the major facilitator superfamily. Sugar transporter (TC 2.A.1.1) family.</text>
</comment>
<keyword evidence="5 7" id="KW-1133">Transmembrane helix</keyword>
<dbReference type="PANTHER" id="PTHR48022:SF38">
    <property type="entry name" value="MAJOR FACILITATOR SUPERFAMILY (MFS) PROFILE DOMAIN-CONTAINING PROTEIN-RELATED"/>
    <property type="match status" value="1"/>
</dbReference>
<feature type="transmembrane region" description="Helical" evidence="7">
    <location>
        <begin position="445"/>
        <end position="464"/>
    </location>
</feature>
<dbReference type="GO" id="GO:0016020">
    <property type="term" value="C:membrane"/>
    <property type="evidence" value="ECO:0007669"/>
    <property type="project" value="UniProtKB-SubCell"/>
</dbReference>
<feature type="transmembrane region" description="Helical" evidence="7">
    <location>
        <begin position="305"/>
        <end position="323"/>
    </location>
</feature>
<evidence type="ECO:0000256" key="6">
    <source>
        <dbReference type="ARBA" id="ARBA00023136"/>
    </source>
</evidence>
<evidence type="ECO:0000256" key="4">
    <source>
        <dbReference type="ARBA" id="ARBA00022692"/>
    </source>
</evidence>
<feature type="transmembrane region" description="Helical" evidence="7">
    <location>
        <begin position="7"/>
        <end position="33"/>
    </location>
</feature>
<feature type="transmembrane region" description="Helical" evidence="7">
    <location>
        <begin position="415"/>
        <end position="438"/>
    </location>
</feature>
<evidence type="ECO:0000256" key="2">
    <source>
        <dbReference type="ARBA" id="ARBA00010992"/>
    </source>
</evidence>
<gene>
    <name evidence="9" type="ORF">A1O7_01920</name>
</gene>
<dbReference type="OrthoDB" id="6612291at2759"/>
<dbReference type="VEuPathDB" id="FungiDB:A1O7_01920"/>
<organism evidence="9 10">
    <name type="scientific">Cladophialophora yegresii CBS 114405</name>
    <dbReference type="NCBI Taxonomy" id="1182544"/>
    <lineage>
        <taxon>Eukaryota</taxon>
        <taxon>Fungi</taxon>
        <taxon>Dikarya</taxon>
        <taxon>Ascomycota</taxon>
        <taxon>Pezizomycotina</taxon>
        <taxon>Eurotiomycetes</taxon>
        <taxon>Chaetothyriomycetidae</taxon>
        <taxon>Chaetothyriales</taxon>
        <taxon>Herpotrichiellaceae</taxon>
        <taxon>Cladophialophora</taxon>
    </lineage>
</organism>
<keyword evidence="3" id="KW-0813">Transport</keyword>
<dbReference type="PROSITE" id="PS50850">
    <property type="entry name" value="MFS"/>
    <property type="match status" value="1"/>
</dbReference>
<feature type="transmembrane region" description="Helical" evidence="7">
    <location>
        <begin position="378"/>
        <end position="395"/>
    </location>
</feature>
<evidence type="ECO:0000256" key="3">
    <source>
        <dbReference type="ARBA" id="ARBA00022448"/>
    </source>
</evidence>
<dbReference type="PANTHER" id="PTHR48022">
    <property type="entry name" value="PLASTIDIC GLUCOSE TRANSPORTER 4"/>
    <property type="match status" value="1"/>
</dbReference>
<accession>W9X546</accession>
<feature type="transmembrane region" description="Helical" evidence="7">
    <location>
        <begin position="184"/>
        <end position="205"/>
    </location>
</feature>
<protein>
    <recommendedName>
        <fullName evidence="8">Major facilitator superfamily (MFS) profile domain-containing protein</fullName>
    </recommendedName>
</protein>
<dbReference type="InterPro" id="IPR000073">
    <property type="entry name" value="AB_hydrolase_1"/>
</dbReference>
<dbReference type="InterPro" id="IPR036259">
    <property type="entry name" value="MFS_trans_sf"/>
</dbReference>
<keyword evidence="6 7" id="KW-0472">Membrane</keyword>
<dbReference type="SUPFAM" id="SSF53474">
    <property type="entry name" value="alpha/beta-Hydrolases"/>
    <property type="match status" value="1"/>
</dbReference>
<feature type="transmembrane region" description="Helical" evidence="7">
    <location>
        <begin position="157"/>
        <end position="177"/>
    </location>
</feature>
<evidence type="ECO:0000256" key="5">
    <source>
        <dbReference type="ARBA" id="ARBA00022989"/>
    </source>
</evidence>
<feature type="transmembrane region" description="Helical" evidence="7">
    <location>
        <begin position="343"/>
        <end position="366"/>
    </location>
</feature>